<keyword evidence="3" id="KW-1185">Reference proteome</keyword>
<dbReference type="AlphaFoldDB" id="A0A815STC3"/>
<dbReference type="EMBL" id="CAJNOQ010021864">
    <property type="protein sequence ID" value="CAF1492968.1"/>
    <property type="molecule type" value="Genomic_DNA"/>
</dbReference>
<dbReference type="Proteomes" id="UP000681722">
    <property type="component" value="Unassembled WGS sequence"/>
</dbReference>
<comment type="caution">
    <text evidence="1">The sequence shown here is derived from an EMBL/GenBank/DDBJ whole genome shotgun (WGS) entry which is preliminary data.</text>
</comment>
<accession>A0A815STC3</accession>
<reference evidence="1" key="1">
    <citation type="submission" date="2021-02" db="EMBL/GenBank/DDBJ databases">
        <authorList>
            <person name="Nowell W R."/>
        </authorList>
    </citation>
    <scope>NUCLEOTIDE SEQUENCE</scope>
</reference>
<protein>
    <submittedName>
        <fullName evidence="1">Uncharacterized protein</fullName>
    </submittedName>
</protein>
<gene>
    <name evidence="1" type="ORF">GPM918_LOCUS36341</name>
    <name evidence="2" type="ORF">SRO942_LOCUS37073</name>
</gene>
<evidence type="ECO:0000313" key="2">
    <source>
        <dbReference type="EMBL" id="CAF4355768.1"/>
    </source>
</evidence>
<proteinExistence type="predicted"/>
<name>A0A815STC3_9BILA</name>
<evidence type="ECO:0000313" key="1">
    <source>
        <dbReference type="EMBL" id="CAF1492968.1"/>
    </source>
</evidence>
<dbReference type="Proteomes" id="UP000663829">
    <property type="component" value="Unassembled WGS sequence"/>
</dbReference>
<dbReference type="EMBL" id="CAJOBC010087359">
    <property type="protein sequence ID" value="CAF4355768.1"/>
    <property type="molecule type" value="Genomic_DNA"/>
</dbReference>
<organism evidence="1 3">
    <name type="scientific">Didymodactylos carnosus</name>
    <dbReference type="NCBI Taxonomy" id="1234261"/>
    <lineage>
        <taxon>Eukaryota</taxon>
        <taxon>Metazoa</taxon>
        <taxon>Spiralia</taxon>
        <taxon>Gnathifera</taxon>
        <taxon>Rotifera</taxon>
        <taxon>Eurotatoria</taxon>
        <taxon>Bdelloidea</taxon>
        <taxon>Philodinida</taxon>
        <taxon>Philodinidae</taxon>
        <taxon>Didymodactylos</taxon>
    </lineage>
</organism>
<evidence type="ECO:0000313" key="3">
    <source>
        <dbReference type="Proteomes" id="UP000663829"/>
    </source>
</evidence>
<sequence>MILDGLWLSAASEFMIKFSYYPIDFRNFSTLIELKSNSSDTLIQIPYHFEFKISTLETTPHALIDIGSILLHGRNYNSSITIKNKIDIVSQCDPVMTIDGKLSNRLTKILIIGHLMNDQQDDKFDHANKSHWDDLQLISSQWLHQFYSNSKKLFFISTDHRYCLYM</sequence>